<dbReference type="AlphaFoldDB" id="A0A7G6WRR1"/>
<dbReference type="InterPro" id="IPR013549">
    <property type="entry name" value="DUF1731"/>
</dbReference>
<reference evidence="5" key="1">
    <citation type="submission" date="2019-09" db="EMBL/GenBank/DDBJ databases">
        <title>Antimicrobial potential of Antarctic Bacteria.</title>
        <authorList>
            <person name="Benaud N."/>
            <person name="Edwards R.J."/>
            <person name="Ferrari B.C."/>
        </authorList>
    </citation>
    <scope>NUCLEOTIDE SEQUENCE [LARGE SCALE GENOMIC DNA]</scope>
    <source>
        <strain evidence="5">SPB151</strain>
    </source>
</reference>
<dbReference type="SUPFAM" id="SSF51735">
    <property type="entry name" value="NAD(P)-binding Rossmann-fold domains"/>
    <property type="match status" value="1"/>
</dbReference>
<proteinExistence type="inferred from homology"/>
<dbReference type="RefSeq" id="WP_185445281.1">
    <property type="nucleotide sequence ID" value="NZ_CP043661.1"/>
</dbReference>
<evidence type="ECO:0000259" key="3">
    <source>
        <dbReference type="Pfam" id="PF08338"/>
    </source>
</evidence>
<dbReference type="PANTHER" id="PTHR11092">
    <property type="entry name" value="SUGAR NUCLEOTIDE EPIMERASE RELATED"/>
    <property type="match status" value="1"/>
</dbReference>
<dbReference type="InterPro" id="IPR023393">
    <property type="entry name" value="START-like_dom_sf"/>
</dbReference>
<name>A0A7G6WRR1_9ACTN</name>
<dbReference type="InterPro" id="IPR036291">
    <property type="entry name" value="NAD(P)-bd_dom_sf"/>
</dbReference>
<organism evidence="4 5">
    <name type="scientific">Kribbella qitaiheensis</name>
    <dbReference type="NCBI Taxonomy" id="1544730"/>
    <lineage>
        <taxon>Bacteria</taxon>
        <taxon>Bacillati</taxon>
        <taxon>Actinomycetota</taxon>
        <taxon>Actinomycetes</taxon>
        <taxon>Propionibacteriales</taxon>
        <taxon>Kribbellaceae</taxon>
        <taxon>Kribbella</taxon>
    </lineage>
</organism>
<evidence type="ECO:0000313" key="5">
    <source>
        <dbReference type="Proteomes" id="UP000515563"/>
    </source>
</evidence>
<dbReference type="KEGG" id="kqi:F1D05_00635"/>
<evidence type="ECO:0000259" key="2">
    <source>
        <dbReference type="Pfam" id="PF01370"/>
    </source>
</evidence>
<evidence type="ECO:0000313" key="4">
    <source>
        <dbReference type="EMBL" id="QNE16676.1"/>
    </source>
</evidence>
<dbReference type="PANTHER" id="PTHR11092:SF0">
    <property type="entry name" value="EPIMERASE FAMILY PROTEIN SDR39U1"/>
    <property type="match status" value="1"/>
</dbReference>
<keyword evidence="5" id="KW-1185">Reference proteome</keyword>
<dbReference type="NCBIfam" id="TIGR01777">
    <property type="entry name" value="yfcH"/>
    <property type="match status" value="1"/>
</dbReference>
<dbReference type="Proteomes" id="UP000515563">
    <property type="component" value="Chromosome"/>
</dbReference>
<dbReference type="Gene3D" id="3.30.530.20">
    <property type="match status" value="1"/>
</dbReference>
<dbReference type="Pfam" id="PF01370">
    <property type="entry name" value="Epimerase"/>
    <property type="match status" value="1"/>
</dbReference>
<reference evidence="4 5" key="2">
    <citation type="journal article" date="2020" name="Microbiol. Resour. Announc.">
        <title>Antarctic desert soil bacteria exhibit high novel natural product potential, evaluated through long-read genome sequencing and comparative genomics.</title>
        <authorList>
            <person name="Benaud N."/>
            <person name="Edwards R.J."/>
            <person name="Amos T.G."/>
            <person name="D'Agostino P.M."/>
            <person name="Gutierrez-Chavez C."/>
            <person name="Montgomery K."/>
            <person name="Nicetic I."/>
            <person name="Ferrari B.C."/>
        </authorList>
    </citation>
    <scope>NUCLEOTIDE SEQUENCE [LARGE SCALE GENOMIC DNA]</scope>
    <source>
        <strain evidence="4 5">SPB151</strain>
    </source>
</reference>
<dbReference type="InterPro" id="IPR001509">
    <property type="entry name" value="Epimerase_deHydtase"/>
</dbReference>
<feature type="domain" description="NAD-dependent epimerase/dehydratase" evidence="2">
    <location>
        <begin position="149"/>
        <end position="355"/>
    </location>
</feature>
<dbReference type="InterPro" id="IPR010099">
    <property type="entry name" value="SDR39U1"/>
</dbReference>
<gene>
    <name evidence="4" type="ORF">F1D05_00635</name>
</gene>
<dbReference type="SUPFAM" id="SSF55961">
    <property type="entry name" value="Bet v1-like"/>
    <property type="match status" value="1"/>
</dbReference>
<dbReference type="Pfam" id="PF08338">
    <property type="entry name" value="DUF1731"/>
    <property type="match status" value="1"/>
</dbReference>
<dbReference type="EMBL" id="CP043661">
    <property type="protein sequence ID" value="QNE16676.1"/>
    <property type="molecule type" value="Genomic_DNA"/>
</dbReference>
<protein>
    <submittedName>
        <fullName evidence="4">TIGR01777 family protein</fullName>
    </submittedName>
</protein>
<accession>A0A7G6WRR1</accession>
<feature type="domain" description="DUF1731" evidence="3">
    <location>
        <begin position="391"/>
        <end position="439"/>
    </location>
</feature>
<comment type="similarity">
    <text evidence="1">Belongs to the NAD(P)-dependent epimerase/dehydratase family. SDR39U1 subfamily.</text>
</comment>
<sequence>MGLNYSSVVAASRPDVYAWHERPGAIERLTPPWMPVRIKQEAADLANGRAVLGFPLGLNWVAQHSGSLPPGQFVDELTSAPLNWAVNWRHVHHFEEVGPEHTRVTDRIESNVPGFLLRSMLSYRHRQLADDLAAHARARSTGAKPLTVAMTGSHGTIGTALSALLTTFGHQVIHLVRRPAELPTERQWDPADPAVDLLDGVDAVVHLAGVSIAGRFTDDHRRAVVESRIAPTRALAQLAADTQDGPRVFVSASAIGIYGPDRGDEVLTEDSERGDGFLADLVTRWEDATEPARTAGLRVVNIRTGLVQTPRGGVLKLQYPLFAAGLGGPLGDGSQWQAWIGIDDLVDIYHRALTDDQLSGPVNGVAPEPVRNRDYTTVLAGVLNRPAFLRVPAFGPRLLLGEQGARELAQASQRVEPTRLIELGHFFRHETLEPALRHLLGRVLEPRT</sequence>
<evidence type="ECO:0000256" key="1">
    <source>
        <dbReference type="ARBA" id="ARBA00009353"/>
    </source>
</evidence>
<dbReference type="Gene3D" id="3.40.50.720">
    <property type="entry name" value="NAD(P)-binding Rossmann-like Domain"/>
    <property type="match status" value="1"/>
</dbReference>
<dbReference type="CDD" id="cd07820">
    <property type="entry name" value="SRPBCC_3"/>
    <property type="match status" value="1"/>
</dbReference>